<evidence type="ECO:0000256" key="2">
    <source>
        <dbReference type="ARBA" id="ARBA00023054"/>
    </source>
</evidence>
<organism evidence="4 5">
    <name type="scientific">Abeliophyllum distichum</name>
    <dbReference type="NCBI Taxonomy" id="126358"/>
    <lineage>
        <taxon>Eukaryota</taxon>
        <taxon>Viridiplantae</taxon>
        <taxon>Streptophyta</taxon>
        <taxon>Embryophyta</taxon>
        <taxon>Tracheophyta</taxon>
        <taxon>Spermatophyta</taxon>
        <taxon>Magnoliopsida</taxon>
        <taxon>eudicotyledons</taxon>
        <taxon>Gunneridae</taxon>
        <taxon>Pentapetalae</taxon>
        <taxon>asterids</taxon>
        <taxon>lamiids</taxon>
        <taxon>Lamiales</taxon>
        <taxon>Oleaceae</taxon>
        <taxon>Forsythieae</taxon>
        <taxon>Abeliophyllum</taxon>
    </lineage>
</organism>
<accession>A0ABD1S914</accession>
<comment type="caution">
    <text evidence="4">The sequence shown here is derived from an EMBL/GenBank/DDBJ whole genome shotgun (WGS) entry which is preliminary data.</text>
</comment>
<evidence type="ECO:0000313" key="5">
    <source>
        <dbReference type="Proteomes" id="UP001604336"/>
    </source>
</evidence>
<reference evidence="5" key="1">
    <citation type="submission" date="2024-07" db="EMBL/GenBank/DDBJ databases">
        <title>Two chromosome-level genome assemblies of Korean endemic species Abeliophyllum distichum and Forsythia ovata (Oleaceae).</title>
        <authorList>
            <person name="Jang H."/>
        </authorList>
    </citation>
    <scope>NUCLEOTIDE SEQUENCE [LARGE SCALE GENOMIC DNA]</scope>
</reference>
<dbReference type="AlphaFoldDB" id="A0ABD1S914"/>
<gene>
    <name evidence="4" type="ORF">Adt_22804</name>
</gene>
<name>A0ABD1S914_9LAMI</name>
<proteinExistence type="inferred from homology"/>
<dbReference type="PANTHER" id="PTHR32054:SF17">
    <property type="entry name" value="EXPRESSED PROTEIN"/>
    <property type="match status" value="1"/>
</dbReference>
<feature type="coiled-coil region" evidence="3">
    <location>
        <begin position="160"/>
        <end position="306"/>
    </location>
</feature>
<dbReference type="Proteomes" id="UP001604336">
    <property type="component" value="Unassembled WGS sequence"/>
</dbReference>
<protein>
    <submittedName>
        <fullName evidence="4">Uncharacterized protein</fullName>
    </submittedName>
</protein>
<keyword evidence="2 3" id="KW-0175">Coiled coil</keyword>
<evidence type="ECO:0000256" key="1">
    <source>
        <dbReference type="ARBA" id="ARBA00005485"/>
    </source>
</evidence>
<keyword evidence="5" id="KW-1185">Reference proteome</keyword>
<dbReference type="PANTHER" id="PTHR32054">
    <property type="entry name" value="HEAVY CHAIN, PUTATIVE, EXPRESSED-RELATED-RELATED"/>
    <property type="match status" value="1"/>
</dbReference>
<evidence type="ECO:0000256" key="3">
    <source>
        <dbReference type="SAM" id="Coils"/>
    </source>
</evidence>
<sequence>MQLDSEENMQLYLILPGDQDTISLLDPEIQESEKEIEVESLLKDLASVKVQLEVKDLAYKQALLKLDHYQKTQDELSTLLNNSDSVKIKYINVCKESNIRMNELESNIKEMSDKLLEFENVQKQLSHVTNEYTTSQGQVLNMETELDALRRAKVESTMQVEAMETALQEEKLKTEELLRNIAELNETIFHLQLNAHEVDKENTEIQLATKIVVEAEAQLERTEKLSKVASDAIHELNQLKEETEQQRRKNLDRAAYVTSLETELEQLKMELRNTNEEEVGQLNTDVENMRTELEQIRTEMIESRERETGAQVEIALLKSELHNLRFKCNK</sequence>
<comment type="similarity">
    <text evidence="1">Belongs to the WEB family.</text>
</comment>
<feature type="coiled-coil region" evidence="3">
    <location>
        <begin position="94"/>
        <end position="121"/>
    </location>
</feature>
<dbReference type="EMBL" id="JBFOLK010000007">
    <property type="protein sequence ID" value="KAL2497254.1"/>
    <property type="molecule type" value="Genomic_DNA"/>
</dbReference>
<dbReference type="Gene3D" id="1.20.5.1700">
    <property type="match status" value="1"/>
</dbReference>
<evidence type="ECO:0000313" key="4">
    <source>
        <dbReference type="EMBL" id="KAL2497254.1"/>
    </source>
</evidence>